<proteinExistence type="predicted"/>
<evidence type="ECO:0000313" key="2">
    <source>
        <dbReference type="Proteomes" id="UP001334248"/>
    </source>
</evidence>
<dbReference type="GeneID" id="90003747"/>
<protein>
    <submittedName>
        <fullName evidence="1">Uncharacterized protein</fullName>
    </submittedName>
</protein>
<reference evidence="1 2" key="1">
    <citation type="journal article" date="2023" name="Res Sq">
        <title>Genomic and morphological characterization of Knufia obscura isolated from the Mars 2020 spacecraft assembly facility.</title>
        <authorList>
            <person name="Chander A.M."/>
            <person name="Teixeira M.M."/>
            <person name="Singh N.K."/>
            <person name="Williams M.P."/>
            <person name="Parker C.W."/>
            <person name="Leo P."/>
            <person name="Stajich J.E."/>
            <person name="Torok T."/>
            <person name="Tighe S."/>
            <person name="Mason C.E."/>
            <person name="Venkateswaran K."/>
        </authorList>
    </citation>
    <scope>NUCLEOTIDE SEQUENCE [LARGE SCALE GENOMIC DNA]</scope>
    <source>
        <strain evidence="1 2">CCFEE 5817</strain>
    </source>
</reference>
<name>A0ABR0R9I5_9EURO</name>
<dbReference type="Proteomes" id="UP001334248">
    <property type="component" value="Unassembled WGS sequence"/>
</dbReference>
<sequence>MYIGPSQNERSVISSWNKCLSFFEKYKGKNRSAERCNRVLQGFQRELFDSRDRKHSLLCNQKPSDRFTGDARTENVDMGQPLHPILESAPQVTQEALQHNTIASDYYFDDNAAGDLMSAEWMMNASDMTWLSSFPFLDPSGNDYT</sequence>
<keyword evidence="2" id="KW-1185">Reference proteome</keyword>
<dbReference type="EMBL" id="JAVHJV010000017">
    <property type="protein sequence ID" value="KAK5937292.1"/>
    <property type="molecule type" value="Genomic_DNA"/>
</dbReference>
<evidence type="ECO:0000313" key="1">
    <source>
        <dbReference type="EMBL" id="KAK5937292.1"/>
    </source>
</evidence>
<accession>A0ABR0R9I5</accession>
<comment type="caution">
    <text evidence="1">The sequence shown here is derived from an EMBL/GenBank/DDBJ whole genome shotgun (WGS) entry which is preliminary data.</text>
</comment>
<dbReference type="RefSeq" id="XP_064725382.1">
    <property type="nucleotide sequence ID" value="XM_064878688.1"/>
</dbReference>
<organism evidence="1 2">
    <name type="scientific">Knufia obscura</name>
    <dbReference type="NCBI Taxonomy" id="1635080"/>
    <lineage>
        <taxon>Eukaryota</taxon>
        <taxon>Fungi</taxon>
        <taxon>Dikarya</taxon>
        <taxon>Ascomycota</taxon>
        <taxon>Pezizomycotina</taxon>
        <taxon>Eurotiomycetes</taxon>
        <taxon>Chaetothyriomycetidae</taxon>
        <taxon>Chaetothyriales</taxon>
        <taxon>Trichomeriaceae</taxon>
        <taxon>Knufia</taxon>
    </lineage>
</organism>
<gene>
    <name evidence="1" type="ORF">PMZ80_010298</name>
</gene>